<dbReference type="Gene3D" id="3.40.50.300">
    <property type="entry name" value="P-loop containing nucleotide triphosphate hydrolases"/>
    <property type="match status" value="2"/>
</dbReference>
<dbReference type="InterPro" id="IPR014001">
    <property type="entry name" value="Helicase_ATP-bd"/>
</dbReference>
<dbReference type="PATRIC" id="fig|251702.3.peg.2906"/>
<evidence type="ECO:0000259" key="11">
    <source>
        <dbReference type="PROSITE" id="PS51194"/>
    </source>
</evidence>
<dbReference type="Proteomes" id="UP000050425">
    <property type="component" value="Unassembled WGS sequence"/>
</dbReference>
<dbReference type="InterPro" id="IPR027417">
    <property type="entry name" value="P-loop_NTPase"/>
</dbReference>
<evidence type="ECO:0000256" key="1">
    <source>
        <dbReference type="ARBA" id="ARBA00005446"/>
    </source>
</evidence>
<dbReference type="GO" id="GO:0030894">
    <property type="term" value="C:replisome"/>
    <property type="evidence" value="ECO:0007669"/>
    <property type="project" value="TreeGrafter"/>
</dbReference>
<dbReference type="PANTHER" id="PTHR13710">
    <property type="entry name" value="DNA HELICASE RECQ FAMILY MEMBER"/>
    <property type="match status" value="1"/>
</dbReference>
<name>A0A0P9J7F5_9PSED</name>
<dbReference type="EMBL" id="LJPT01000140">
    <property type="protein sequence ID" value="KPW45794.1"/>
    <property type="molecule type" value="Genomic_DNA"/>
</dbReference>
<comment type="similarity">
    <text evidence="1">Belongs to the helicase family. RecQ subfamily.</text>
</comment>
<dbReference type="GO" id="GO:0009378">
    <property type="term" value="F:four-way junction helicase activity"/>
    <property type="evidence" value="ECO:0007669"/>
    <property type="project" value="TreeGrafter"/>
</dbReference>
<evidence type="ECO:0000313" key="12">
    <source>
        <dbReference type="EMBL" id="KPW45794.1"/>
    </source>
</evidence>
<dbReference type="GO" id="GO:0006281">
    <property type="term" value="P:DNA repair"/>
    <property type="evidence" value="ECO:0007669"/>
    <property type="project" value="TreeGrafter"/>
</dbReference>
<dbReference type="SUPFAM" id="SSF52540">
    <property type="entry name" value="P-loop containing nucleoside triphosphate hydrolases"/>
    <property type="match status" value="1"/>
</dbReference>
<dbReference type="AlphaFoldDB" id="A0A0P9J7F5"/>
<evidence type="ECO:0000256" key="6">
    <source>
        <dbReference type="ARBA" id="ARBA00023125"/>
    </source>
</evidence>
<dbReference type="PANTHER" id="PTHR13710:SF105">
    <property type="entry name" value="ATP-DEPENDENT DNA HELICASE Q1"/>
    <property type="match status" value="1"/>
</dbReference>
<dbReference type="SMART" id="SM00490">
    <property type="entry name" value="HELICc"/>
    <property type="match status" value="1"/>
</dbReference>
<sequence length="711" mass="79752">MSSLTQAVKENSIQSKESLNVNYNHSRALELLRTGSNNPTAQFRNGQREAIQGIVDGNNRMLVVQKTGWGKSFVYFIATKLLREQGQGPAVLISPLLSLMRNQTLAATRMGVKAAHINSDNEDEWVSIEQLIEADNVDILIISPERLANSRFREKSLPQLASNISLLVVDEAHCISDWRHDFRPHYRLLERTIKKLPPNMRVLATTATANDRVINDLTHVLGPDIEISRGDLNRASLTLQTLYIPNQAQRMAWIAEHLNCLKGSGIIYALTVRDAEELTRWLKHKGFAVEAYTGQTEDRAAIEKNLDDNLLKAVVATTALGMGYDKPDLSFVIHYQMPGSVVAYYQQVGRAGRALPDAYGILLYGDEEKSINNFFIDNAFPSPALVEKIIAVLTEHRDGLTVPTLMKFLNFGKGRIEQALNLMALEFPTPIVYEKPKWHLNYLKLNPEFWARAENMTSLRQQELQEMKSYCELPFGHHMQFLIRALDGNPASVVAPTLKPFSATVSQQAEQDANDFLCRSNISIDPRKKWPAGVMPHYRTSGNITPAHQAQQGRALCVWGDSGWGAQVKYGRYVRKSFGDELLDACVKMFKDWNPQPAPTWVTSIPSLRHPDLVPAFARRLACKLGLPFHEVLTKTVHRQEQKAMANSTQQALNVDGSMALVTEKFPTGPVLLIDDIVNSRWTFTTAAWLLRKNGGGEVWPLALAFSGHQE</sequence>
<reference evidence="12 13" key="1">
    <citation type="submission" date="2015-09" db="EMBL/GenBank/DDBJ databases">
        <title>Genome announcement of multiple Pseudomonas syringae strains.</title>
        <authorList>
            <person name="Thakur S."/>
            <person name="Wang P.W."/>
            <person name="Gong Y."/>
            <person name="Weir B.S."/>
            <person name="Guttman D.S."/>
        </authorList>
    </citation>
    <scope>NUCLEOTIDE SEQUENCE [LARGE SCALE GENOMIC DNA]</scope>
    <source>
        <strain evidence="12 13">ICMP4303</strain>
    </source>
</reference>
<organism evidence="12 13">
    <name type="scientific">Pseudomonas syringae pv. antirrhini</name>
    <dbReference type="NCBI Taxonomy" id="251702"/>
    <lineage>
        <taxon>Bacteria</taxon>
        <taxon>Pseudomonadati</taxon>
        <taxon>Pseudomonadota</taxon>
        <taxon>Gammaproteobacteria</taxon>
        <taxon>Pseudomonadales</taxon>
        <taxon>Pseudomonadaceae</taxon>
        <taxon>Pseudomonas</taxon>
    </lineage>
</organism>
<dbReference type="PROSITE" id="PS51194">
    <property type="entry name" value="HELICASE_CTER"/>
    <property type="match status" value="1"/>
</dbReference>
<keyword evidence="3" id="KW-0378">Hydrolase</keyword>
<evidence type="ECO:0000256" key="2">
    <source>
        <dbReference type="ARBA" id="ARBA00022741"/>
    </source>
</evidence>
<dbReference type="GO" id="GO:0006310">
    <property type="term" value="P:DNA recombination"/>
    <property type="evidence" value="ECO:0007669"/>
    <property type="project" value="InterPro"/>
</dbReference>
<comment type="catalytic activity">
    <reaction evidence="8">
        <text>Couples ATP hydrolysis with the unwinding of duplex DNA by translocating in the 3'-5' direction.</text>
        <dbReference type="EC" id="5.6.2.4"/>
    </reaction>
</comment>
<evidence type="ECO:0000256" key="9">
    <source>
        <dbReference type="ARBA" id="ARBA00034808"/>
    </source>
</evidence>
<dbReference type="GO" id="GO:0016787">
    <property type="term" value="F:hydrolase activity"/>
    <property type="evidence" value="ECO:0007669"/>
    <property type="project" value="UniProtKB-KW"/>
</dbReference>
<gene>
    <name evidence="12" type="ORF">ALO88_101218</name>
</gene>
<dbReference type="InterPro" id="IPR001650">
    <property type="entry name" value="Helicase_C-like"/>
</dbReference>
<keyword evidence="4 12" id="KW-0347">Helicase</keyword>
<dbReference type="Pfam" id="PF00270">
    <property type="entry name" value="DEAD"/>
    <property type="match status" value="1"/>
</dbReference>
<comment type="caution">
    <text evidence="12">The sequence shown here is derived from an EMBL/GenBank/DDBJ whole genome shotgun (WGS) entry which is preliminary data.</text>
</comment>
<accession>A0A0P9J7F5</accession>
<dbReference type="GO" id="GO:0003677">
    <property type="term" value="F:DNA binding"/>
    <property type="evidence" value="ECO:0007669"/>
    <property type="project" value="UniProtKB-KW"/>
</dbReference>
<dbReference type="Pfam" id="PF00271">
    <property type="entry name" value="Helicase_C"/>
    <property type="match status" value="1"/>
</dbReference>
<evidence type="ECO:0000256" key="7">
    <source>
        <dbReference type="ARBA" id="ARBA00023235"/>
    </source>
</evidence>
<dbReference type="InterPro" id="IPR011545">
    <property type="entry name" value="DEAD/DEAH_box_helicase_dom"/>
</dbReference>
<dbReference type="GO" id="GO:0005737">
    <property type="term" value="C:cytoplasm"/>
    <property type="evidence" value="ECO:0007669"/>
    <property type="project" value="TreeGrafter"/>
</dbReference>
<evidence type="ECO:0000256" key="8">
    <source>
        <dbReference type="ARBA" id="ARBA00034617"/>
    </source>
</evidence>
<proteinExistence type="inferred from homology"/>
<evidence type="ECO:0000259" key="10">
    <source>
        <dbReference type="PROSITE" id="PS51192"/>
    </source>
</evidence>
<keyword evidence="5" id="KW-0067">ATP-binding</keyword>
<evidence type="ECO:0000256" key="4">
    <source>
        <dbReference type="ARBA" id="ARBA00022806"/>
    </source>
</evidence>
<evidence type="ECO:0000313" key="13">
    <source>
        <dbReference type="Proteomes" id="UP000050425"/>
    </source>
</evidence>
<dbReference type="InterPro" id="IPR029057">
    <property type="entry name" value="PRTase-like"/>
</dbReference>
<evidence type="ECO:0000256" key="3">
    <source>
        <dbReference type="ARBA" id="ARBA00022801"/>
    </source>
</evidence>
<keyword evidence="7" id="KW-0413">Isomerase</keyword>
<dbReference type="InterPro" id="IPR002464">
    <property type="entry name" value="DNA/RNA_helicase_DEAH_CS"/>
</dbReference>
<dbReference type="InterPro" id="IPR004589">
    <property type="entry name" value="DNA_helicase_ATP-dep_RecQ"/>
</dbReference>
<dbReference type="SUPFAM" id="SSF53271">
    <property type="entry name" value="PRTase-like"/>
    <property type="match status" value="1"/>
</dbReference>
<feature type="domain" description="Helicase C-terminal" evidence="11">
    <location>
        <begin position="253"/>
        <end position="410"/>
    </location>
</feature>
<dbReference type="PROSITE" id="PS00690">
    <property type="entry name" value="DEAH_ATP_HELICASE"/>
    <property type="match status" value="1"/>
</dbReference>
<dbReference type="GO" id="GO:0043138">
    <property type="term" value="F:3'-5' DNA helicase activity"/>
    <property type="evidence" value="ECO:0007669"/>
    <property type="project" value="UniProtKB-EC"/>
</dbReference>
<keyword evidence="2" id="KW-0547">Nucleotide-binding</keyword>
<dbReference type="PROSITE" id="PS51192">
    <property type="entry name" value="HELICASE_ATP_BIND_1"/>
    <property type="match status" value="1"/>
</dbReference>
<keyword evidence="6" id="KW-0238">DNA-binding</keyword>
<dbReference type="SMART" id="SM00487">
    <property type="entry name" value="DEXDc"/>
    <property type="match status" value="1"/>
</dbReference>
<evidence type="ECO:0000256" key="5">
    <source>
        <dbReference type="ARBA" id="ARBA00022840"/>
    </source>
</evidence>
<dbReference type="NCBIfam" id="TIGR00614">
    <property type="entry name" value="recQ_fam"/>
    <property type="match status" value="1"/>
</dbReference>
<dbReference type="EC" id="5.6.2.4" evidence="9"/>
<protein>
    <recommendedName>
        <fullName evidence="9">DNA 3'-5' helicase</fullName>
        <ecNumber evidence="9">5.6.2.4</ecNumber>
    </recommendedName>
</protein>
<feature type="domain" description="Helicase ATP-binding" evidence="10">
    <location>
        <begin position="52"/>
        <end position="227"/>
    </location>
</feature>
<dbReference type="GO" id="GO:0005524">
    <property type="term" value="F:ATP binding"/>
    <property type="evidence" value="ECO:0007669"/>
    <property type="project" value="UniProtKB-KW"/>
</dbReference>
<dbReference type="RefSeq" id="WP_235814757.1">
    <property type="nucleotide sequence ID" value="NZ_LJPT01000140.1"/>
</dbReference>
<dbReference type="GO" id="GO:0043590">
    <property type="term" value="C:bacterial nucleoid"/>
    <property type="evidence" value="ECO:0007669"/>
    <property type="project" value="TreeGrafter"/>
</dbReference>